<name>A0ABY1QMB3_9BURK</name>
<proteinExistence type="inferred from homology"/>
<evidence type="ECO:0000256" key="3">
    <source>
        <dbReference type="ARBA" id="ARBA00022722"/>
    </source>
</evidence>
<keyword evidence="5 8" id="KW-0378">Hydrolase</keyword>
<dbReference type="SUPFAM" id="SSF88723">
    <property type="entry name" value="PIN domain-like"/>
    <property type="match status" value="1"/>
</dbReference>
<gene>
    <name evidence="8" type="primary">vapC</name>
    <name evidence="10" type="ORF">SAMN06295970_11978</name>
</gene>
<evidence type="ECO:0000256" key="7">
    <source>
        <dbReference type="ARBA" id="ARBA00038093"/>
    </source>
</evidence>
<comment type="function">
    <text evidence="8">Toxic component of a toxin-antitoxin (TA) system. An RNase.</text>
</comment>
<keyword evidence="8" id="KW-0800">Toxin</keyword>
<protein>
    <recommendedName>
        <fullName evidence="8">Ribonuclease VapC</fullName>
        <shortName evidence="8">RNase VapC</shortName>
        <ecNumber evidence="8">3.1.-.-</ecNumber>
    </recommendedName>
    <alternativeName>
        <fullName evidence="8">Toxin VapC</fullName>
    </alternativeName>
</protein>
<evidence type="ECO:0000256" key="4">
    <source>
        <dbReference type="ARBA" id="ARBA00022723"/>
    </source>
</evidence>
<dbReference type="InterPro" id="IPR002716">
    <property type="entry name" value="PIN_dom"/>
</dbReference>
<organism evidence="10 11">
    <name type="scientific">Noviherbaspirillum suwonense</name>
    <dbReference type="NCBI Taxonomy" id="1224511"/>
    <lineage>
        <taxon>Bacteria</taxon>
        <taxon>Pseudomonadati</taxon>
        <taxon>Pseudomonadota</taxon>
        <taxon>Betaproteobacteria</taxon>
        <taxon>Burkholderiales</taxon>
        <taxon>Oxalobacteraceae</taxon>
        <taxon>Noviherbaspirillum</taxon>
    </lineage>
</organism>
<keyword evidence="4 8" id="KW-0479">Metal-binding</keyword>
<accession>A0ABY1QMB3</accession>
<evidence type="ECO:0000256" key="2">
    <source>
        <dbReference type="ARBA" id="ARBA00022649"/>
    </source>
</evidence>
<keyword evidence="11" id="KW-1185">Reference proteome</keyword>
<dbReference type="GO" id="GO:0004519">
    <property type="term" value="F:endonuclease activity"/>
    <property type="evidence" value="ECO:0007669"/>
    <property type="project" value="UniProtKB-KW"/>
</dbReference>
<dbReference type="CDD" id="cd18736">
    <property type="entry name" value="PIN_CcVapC1-like"/>
    <property type="match status" value="1"/>
</dbReference>
<evidence type="ECO:0000256" key="1">
    <source>
        <dbReference type="ARBA" id="ARBA00001946"/>
    </source>
</evidence>
<dbReference type="PANTHER" id="PTHR33653:SF1">
    <property type="entry name" value="RIBONUCLEASE VAPC2"/>
    <property type="match status" value="1"/>
</dbReference>
<comment type="caution">
    <text evidence="10">The sequence shown here is derived from an EMBL/GenBank/DDBJ whole genome shotgun (WGS) entry which is preliminary data.</text>
</comment>
<dbReference type="PANTHER" id="PTHR33653">
    <property type="entry name" value="RIBONUCLEASE VAPC2"/>
    <property type="match status" value="1"/>
</dbReference>
<dbReference type="RefSeq" id="WP_283444270.1">
    <property type="nucleotide sequence ID" value="NZ_FXUL01000019.1"/>
</dbReference>
<reference evidence="10 11" key="1">
    <citation type="submission" date="2017-05" db="EMBL/GenBank/DDBJ databases">
        <authorList>
            <person name="Varghese N."/>
            <person name="Submissions S."/>
        </authorList>
    </citation>
    <scope>NUCLEOTIDE SEQUENCE [LARGE SCALE GENOMIC DNA]</scope>
    <source>
        <strain evidence="10 11">DSM 26001</strain>
    </source>
</reference>
<feature type="binding site" evidence="8">
    <location>
        <position position="6"/>
    </location>
    <ligand>
        <name>Mg(2+)</name>
        <dbReference type="ChEBI" id="CHEBI:18420"/>
    </ligand>
</feature>
<dbReference type="SMART" id="SM00670">
    <property type="entry name" value="PINc"/>
    <property type="match status" value="1"/>
</dbReference>
<evidence type="ECO:0000256" key="6">
    <source>
        <dbReference type="ARBA" id="ARBA00022842"/>
    </source>
</evidence>
<dbReference type="Proteomes" id="UP001158049">
    <property type="component" value="Unassembled WGS sequence"/>
</dbReference>
<evidence type="ECO:0000313" key="11">
    <source>
        <dbReference type="Proteomes" id="UP001158049"/>
    </source>
</evidence>
<evidence type="ECO:0000256" key="8">
    <source>
        <dbReference type="HAMAP-Rule" id="MF_00265"/>
    </source>
</evidence>
<sequence>MKYMLDTNTCIYLILNRPPEVLKRLEQQFEGDVVMSAITYAELRAGVEMTSADRARDDAALRALVARIPVQPFDEAGAEAYAIARKALPGRRRDAMDRLIAAHAASLDLVLVTNNEADFKDYPGIAIENWVAVP</sequence>
<dbReference type="EMBL" id="FXUL01000019">
    <property type="protein sequence ID" value="SMP73442.1"/>
    <property type="molecule type" value="Genomic_DNA"/>
</dbReference>
<comment type="similarity">
    <text evidence="7 8">Belongs to the PINc/VapC protein family.</text>
</comment>
<feature type="domain" description="PIN" evidence="9">
    <location>
        <begin position="1"/>
        <end position="120"/>
    </location>
</feature>
<keyword evidence="3 8" id="KW-0540">Nuclease</keyword>
<keyword evidence="6 8" id="KW-0460">Magnesium</keyword>
<dbReference type="InterPro" id="IPR050556">
    <property type="entry name" value="Type_II_TA_system_RNase"/>
</dbReference>
<dbReference type="InterPro" id="IPR022907">
    <property type="entry name" value="VapC_family"/>
</dbReference>
<dbReference type="HAMAP" id="MF_00265">
    <property type="entry name" value="VapC_Nob1"/>
    <property type="match status" value="1"/>
</dbReference>
<dbReference type="Pfam" id="PF01850">
    <property type="entry name" value="PIN"/>
    <property type="match status" value="1"/>
</dbReference>
<evidence type="ECO:0000259" key="9">
    <source>
        <dbReference type="SMART" id="SM00670"/>
    </source>
</evidence>
<comment type="cofactor">
    <cofactor evidence="1 8">
        <name>Mg(2+)</name>
        <dbReference type="ChEBI" id="CHEBI:18420"/>
    </cofactor>
</comment>
<dbReference type="EC" id="3.1.-.-" evidence="8"/>
<evidence type="ECO:0000313" key="10">
    <source>
        <dbReference type="EMBL" id="SMP73442.1"/>
    </source>
</evidence>
<keyword evidence="2 8" id="KW-1277">Toxin-antitoxin system</keyword>
<dbReference type="Gene3D" id="3.40.50.1010">
    <property type="entry name" value="5'-nuclease"/>
    <property type="match status" value="1"/>
</dbReference>
<evidence type="ECO:0000256" key="5">
    <source>
        <dbReference type="ARBA" id="ARBA00022801"/>
    </source>
</evidence>
<dbReference type="InterPro" id="IPR029060">
    <property type="entry name" value="PIN-like_dom_sf"/>
</dbReference>
<keyword evidence="10" id="KW-0255">Endonuclease</keyword>
<feature type="binding site" evidence="8">
    <location>
        <position position="97"/>
    </location>
    <ligand>
        <name>Mg(2+)</name>
        <dbReference type="ChEBI" id="CHEBI:18420"/>
    </ligand>
</feature>